<sequence>MSDFRRTPSPQSSLPLDLYNRYHELTMDQLRELQRRIQHAREIRTAGAEDVEPSELNEVTNELPYPLTPEQREQFGFGPTGDRYWAGPVPFPDWGALTGGGWGKPDPVQEPTDPNIGGVLSVVRTDATRGSGDRHPIEDVAIHLSGSNIAAIDWQQHSEIMLPFPTSVADASTWPDMPNLYISLWSLSATASAHLRVLQQIFAWFSRPHTAEQSDALEGLWAMLLDRLLAETSPLSFDPVDALRRFIEYVHTILPADVWEIEVTAPGHMSSTSY</sequence>
<dbReference type="AlphaFoldDB" id="A0A5C2S6G0"/>
<proteinExistence type="predicted"/>
<organism evidence="1 2">
    <name type="scientific">Lentinus tigrinus ALCF2SS1-6</name>
    <dbReference type="NCBI Taxonomy" id="1328759"/>
    <lineage>
        <taxon>Eukaryota</taxon>
        <taxon>Fungi</taxon>
        <taxon>Dikarya</taxon>
        <taxon>Basidiomycota</taxon>
        <taxon>Agaricomycotina</taxon>
        <taxon>Agaricomycetes</taxon>
        <taxon>Polyporales</taxon>
        <taxon>Polyporaceae</taxon>
        <taxon>Lentinus</taxon>
    </lineage>
</organism>
<name>A0A5C2S6G0_9APHY</name>
<accession>A0A5C2S6G0</accession>
<evidence type="ECO:0000313" key="2">
    <source>
        <dbReference type="Proteomes" id="UP000313359"/>
    </source>
</evidence>
<keyword evidence="2" id="KW-1185">Reference proteome</keyword>
<dbReference type="Proteomes" id="UP000313359">
    <property type="component" value="Unassembled WGS sequence"/>
</dbReference>
<dbReference type="EMBL" id="ML122270">
    <property type="protein sequence ID" value="RPD59425.1"/>
    <property type="molecule type" value="Genomic_DNA"/>
</dbReference>
<reference evidence="1" key="1">
    <citation type="journal article" date="2018" name="Genome Biol. Evol.">
        <title>Genomics and development of Lentinus tigrinus, a white-rot wood-decaying mushroom with dimorphic fruiting bodies.</title>
        <authorList>
            <person name="Wu B."/>
            <person name="Xu Z."/>
            <person name="Knudson A."/>
            <person name="Carlson A."/>
            <person name="Chen N."/>
            <person name="Kovaka S."/>
            <person name="LaButti K."/>
            <person name="Lipzen A."/>
            <person name="Pennachio C."/>
            <person name="Riley R."/>
            <person name="Schakwitz W."/>
            <person name="Umezawa K."/>
            <person name="Ohm R.A."/>
            <person name="Grigoriev I.V."/>
            <person name="Nagy L.G."/>
            <person name="Gibbons J."/>
            <person name="Hibbett D."/>
        </authorList>
    </citation>
    <scope>NUCLEOTIDE SEQUENCE [LARGE SCALE GENOMIC DNA]</scope>
    <source>
        <strain evidence="1">ALCF2SS1-6</strain>
    </source>
</reference>
<evidence type="ECO:0000313" key="1">
    <source>
        <dbReference type="EMBL" id="RPD59425.1"/>
    </source>
</evidence>
<protein>
    <submittedName>
        <fullName evidence="1">Uncharacterized protein</fullName>
    </submittedName>
</protein>
<gene>
    <name evidence="1" type="ORF">L227DRAFT_612012</name>
</gene>